<dbReference type="Gene3D" id="3.90.25.10">
    <property type="entry name" value="UDP-galactose 4-epimerase, domain 1"/>
    <property type="match status" value="1"/>
</dbReference>
<comment type="caution">
    <text evidence="4">The sequence shown here is derived from an EMBL/GenBank/DDBJ whole genome shotgun (WGS) entry which is preliminary data.</text>
</comment>
<dbReference type="SUPFAM" id="SSF51735">
    <property type="entry name" value="NAD(P)-binding Rossmann-fold domains"/>
    <property type="match status" value="1"/>
</dbReference>
<dbReference type="CDD" id="cd05259">
    <property type="entry name" value="PCBER_SDR_a"/>
    <property type="match status" value="1"/>
</dbReference>
<evidence type="ECO:0000313" key="4">
    <source>
        <dbReference type="EMBL" id="ORX88602.1"/>
    </source>
</evidence>
<dbReference type="InterPro" id="IPR051609">
    <property type="entry name" value="NmrA/Isoflavone_reductase-like"/>
</dbReference>
<organism evidence="4 5">
    <name type="scientific">Basidiobolus meristosporus CBS 931.73</name>
    <dbReference type="NCBI Taxonomy" id="1314790"/>
    <lineage>
        <taxon>Eukaryota</taxon>
        <taxon>Fungi</taxon>
        <taxon>Fungi incertae sedis</taxon>
        <taxon>Zoopagomycota</taxon>
        <taxon>Entomophthoromycotina</taxon>
        <taxon>Basidiobolomycetes</taxon>
        <taxon>Basidiobolales</taxon>
        <taxon>Basidiobolaceae</taxon>
        <taxon>Basidiobolus</taxon>
    </lineage>
</organism>
<dbReference type="PANTHER" id="PTHR47706:SF11">
    <property type="entry name" value="ISOFLAVONE REDUCTASE FAMILY PROTEIN (AFU_ORTHOLOGUE AFUA_1G12510)"/>
    <property type="match status" value="1"/>
</dbReference>
<dbReference type="InterPro" id="IPR036291">
    <property type="entry name" value="NAD(P)-bd_dom_sf"/>
</dbReference>
<dbReference type="Proteomes" id="UP000193498">
    <property type="component" value="Unassembled WGS sequence"/>
</dbReference>
<dbReference type="PANTHER" id="PTHR47706">
    <property type="entry name" value="NMRA-LIKE FAMILY PROTEIN"/>
    <property type="match status" value="1"/>
</dbReference>
<dbReference type="OrthoDB" id="9974981at2759"/>
<dbReference type="EMBL" id="MCFE01000515">
    <property type="protein sequence ID" value="ORX88602.1"/>
    <property type="molecule type" value="Genomic_DNA"/>
</dbReference>
<sequence>VLIFGASGYVGSSILKELLRSPKFEVSAFVRTGGSKVNMPGVKIVEGDLDDHRSLVMALTGVNTVIIALSRAGLESQLQILSAAKEAGVRRFVPSDFGYHYTLEIDGYNGPYVHPFVKAKKSIRQAIQQAGLEYTIVYNGNFIDFASQAWAPFLNGENPDHVKAVIPGDGKAKVEWITVVDTARYLVASLSDSISKNAELYLSGDYKSYNEVVDLYEKYSGKRVEREYKPVVTLKKLILNTADPDLSFIYYLFAAFAEGKYQFPMVTNEKFPDIKPADFE</sequence>
<dbReference type="GO" id="GO:0016491">
    <property type="term" value="F:oxidoreductase activity"/>
    <property type="evidence" value="ECO:0007669"/>
    <property type="project" value="UniProtKB-KW"/>
</dbReference>
<reference evidence="4 5" key="1">
    <citation type="submission" date="2016-07" db="EMBL/GenBank/DDBJ databases">
        <title>Pervasive Adenine N6-methylation of Active Genes in Fungi.</title>
        <authorList>
            <consortium name="DOE Joint Genome Institute"/>
            <person name="Mondo S.J."/>
            <person name="Dannebaum R.O."/>
            <person name="Kuo R.C."/>
            <person name="Labutti K."/>
            <person name="Haridas S."/>
            <person name="Kuo A."/>
            <person name="Salamov A."/>
            <person name="Ahrendt S.R."/>
            <person name="Lipzen A."/>
            <person name="Sullivan W."/>
            <person name="Andreopoulos W.B."/>
            <person name="Clum A."/>
            <person name="Lindquist E."/>
            <person name="Daum C."/>
            <person name="Ramamoorthy G.K."/>
            <person name="Gryganskyi A."/>
            <person name="Culley D."/>
            <person name="Magnuson J.K."/>
            <person name="James T.Y."/>
            <person name="O'Malley M.A."/>
            <person name="Stajich J.E."/>
            <person name="Spatafora J.W."/>
            <person name="Visel A."/>
            <person name="Grigoriev I.V."/>
        </authorList>
    </citation>
    <scope>NUCLEOTIDE SEQUENCE [LARGE SCALE GENOMIC DNA]</scope>
    <source>
        <strain evidence="4 5">CBS 931.73</strain>
    </source>
</reference>
<evidence type="ECO:0000259" key="3">
    <source>
        <dbReference type="Pfam" id="PF05368"/>
    </source>
</evidence>
<name>A0A1Y1XS70_9FUNG</name>
<evidence type="ECO:0000256" key="1">
    <source>
        <dbReference type="ARBA" id="ARBA00022857"/>
    </source>
</evidence>
<feature type="non-terminal residue" evidence="4">
    <location>
        <position position="1"/>
    </location>
</feature>
<gene>
    <name evidence="4" type="ORF">K493DRAFT_168572</name>
</gene>
<feature type="domain" description="NmrA-like" evidence="3">
    <location>
        <begin position="1"/>
        <end position="257"/>
    </location>
</feature>
<dbReference type="InterPro" id="IPR045312">
    <property type="entry name" value="PCBER-like"/>
</dbReference>
<accession>A0A1Y1XS70</accession>
<dbReference type="STRING" id="1314790.A0A1Y1XS70"/>
<dbReference type="Pfam" id="PF05368">
    <property type="entry name" value="NmrA"/>
    <property type="match status" value="1"/>
</dbReference>
<keyword evidence="5" id="KW-1185">Reference proteome</keyword>
<keyword evidence="2" id="KW-0560">Oxidoreductase</keyword>
<dbReference type="Gene3D" id="3.40.50.720">
    <property type="entry name" value="NAD(P)-binding Rossmann-like Domain"/>
    <property type="match status" value="1"/>
</dbReference>
<feature type="non-terminal residue" evidence="4">
    <location>
        <position position="280"/>
    </location>
</feature>
<proteinExistence type="predicted"/>
<evidence type="ECO:0000313" key="5">
    <source>
        <dbReference type="Proteomes" id="UP000193498"/>
    </source>
</evidence>
<evidence type="ECO:0000256" key="2">
    <source>
        <dbReference type="ARBA" id="ARBA00023002"/>
    </source>
</evidence>
<protein>
    <submittedName>
        <fullName evidence="4">NAD(P)-binding protein</fullName>
    </submittedName>
</protein>
<dbReference type="InterPro" id="IPR008030">
    <property type="entry name" value="NmrA-like"/>
</dbReference>
<dbReference type="AlphaFoldDB" id="A0A1Y1XS70"/>
<keyword evidence="1" id="KW-0521">NADP</keyword>
<dbReference type="InParanoid" id="A0A1Y1XS70"/>